<dbReference type="GO" id="GO:0020037">
    <property type="term" value="F:heme binding"/>
    <property type="evidence" value="ECO:0007669"/>
    <property type="project" value="InterPro"/>
</dbReference>
<reference evidence="5" key="1">
    <citation type="journal article" date="2023" name="Mol. Phylogenet. Evol.">
        <title>Genome-scale phylogeny and comparative genomics of the fungal order Sordariales.</title>
        <authorList>
            <person name="Hensen N."/>
            <person name="Bonometti L."/>
            <person name="Westerberg I."/>
            <person name="Brannstrom I.O."/>
            <person name="Guillou S."/>
            <person name="Cros-Aarteil S."/>
            <person name="Calhoun S."/>
            <person name="Haridas S."/>
            <person name="Kuo A."/>
            <person name="Mondo S."/>
            <person name="Pangilinan J."/>
            <person name="Riley R."/>
            <person name="LaButti K."/>
            <person name="Andreopoulos B."/>
            <person name="Lipzen A."/>
            <person name="Chen C."/>
            <person name="Yan M."/>
            <person name="Daum C."/>
            <person name="Ng V."/>
            <person name="Clum A."/>
            <person name="Steindorff A."/>
            <person name="Ohm R.A."/>
            <person name="Martin F."/>
            <person name="Silar P."/>
            <person name="Natvig D.O."/>
            <person name="Lalanne C."/>
            <person name="Gautier V."/>
            <person name="Ament-Velasquez S.L."/>
            <person name="Kruys A."/>
            <person name="Hutchinson M.I."/>
            <person name="Powell A.J."/>
            <person name="Barry K."/>
            <person name="Miller A.N."/>
            <person name="Grigoriev I.V."/>
            <person name="Debuchy R."/>
            <person name="Gladieux P."/>
            <person name="Hiltunen Thoren M."/>
            <person name="Johannesson H."/>
        </authorList>
    </citation>
    <scope>NUCLEOTIDE SEQUENCE</scope>
    <source>
        <strain evidence="5">CBS 990.96</strain>
    </source>
</reference>
<evidence type="ECO:0000256" key="1">
    <source>
        <dbReference type="ARBA" id="ARBA00022617"/>
    </source>
</evidence>
<reference evidence="5" key="2">
    <citation type="submission" date="2023-05" db="EMBL/GenBank/DDBJ databases">
        <authorList>
            <consortium name="Lawrence Berkeley National Laboratory"/>
            <person name="Steindorff A."/>
            <person name="Hensen N."/>
            <person name="Bonometti L."/>
            <person name="Westerberg I."/>
            <person name="Brannstrom I.O."/>
            <person name="Guillou S."/>
            <person name="Cros-Aarteil S."/>
            <person name="Calhoun S."/>
            <person name="Haridas S."/>
            <person name="Kuo A."/>
            <person name="Mondo S."/>
            <person name="Pangilinan J."/>
            <person name="Riley R."/>
            <person name="Labutti K."/>
            <person name="Andreopoulos B."/>
            <person name="Lipzen A."/>
            <person name="Chen C."/>
            <person name="Yanf M."/>
            <person name="Daum C."/>
            <person name="Ng V."/>
            <person name="Clum A."/>
            <person name="Ohm R."/>
            <person name="Martin F."/>
            <person name="Silar P."/>
            <person name="Natvig D."/>
            <person name="Lalanne C."/>
            <person name="Gautier V."/>
            <person name="Ament-Velasquez S.L."/>
            <person name="Kruys A."/>
            <person name="Hutchinson M.I."/>
            <person name="Powell A.J."/>
            <person name="Barry K."/>
            <person name="Miller A.N."/>
            <person name="Grigoriev I.V."/>
            <person name="Debuchy R."/>
            <person name="Gladieux P."/>
            <person name="Thoren M.H."/>
            <person name="Johannesson H."/>
        </authorList>
    </citation>
    <scope>NUCLEOTIDE SEQUENCE</scope>
    <source>
        <strain evidence="5">CBS 990.96</strain>
    </source>
</reference>
<dbReference type="InterPro" id="IPR002401">
    <property type="entry name" value="Cyt_P450_E_grp-I"/>
</dbReference>
<dbReference type="GO" id="GO:0005506">
    <property type="term" value="F:iron ion binding"/>
    <property type="evidence" value="ECO:0007669"/>
    <property type="project" value="InterPro"/>
</dbReference>
<gene>
    <name evidence="5" type="ORF">QBC38DRAFT_367453</name>
</gene>
<protein>
    <submittedName>
        <fullName evidence="5">Cytochrome P450 E-class, group I</fullName>
    </submittedName>
</protein>
<dbReference type="Gene3D" id="1.10.630.10">
    <property type="entry name" value="Cytochrome P450"/>
    <property type="match status" value="1"/>
</dbReference>
<dbReference type="PANTHER" id="PTHR24305">
    <property type="entry name" value="CYTOCHROME P450"/>
    <property type="match status" value="1"/>
</dbReference>
<proteinExistence type="predicted"/>
<evidence type="ECO:0000256" key="3">
    <source>
        <dbReference type="ARBA" id="ARBA00023004"/>
    </source>
</evidence>
<comment type="cofactor">
    <cofactor evidence="4">
        <name>heme</name>
        <dbReference type="ChEBI" id="CHEBI:30413"/>
    </cofactor>
</comment>
<dbReference type="InterPro" id="IPR001128">
    <property type="entry name" value="Cyt_P450"/>
</dbReference>
<dbReference type="SUPFAM" id="SSF48264">
    <property type="entry name" value="Cytochrome P450"/>
    <property type="match status" value="1"/>
</dbReference>
<sequence length="560" mass="63715">MTQVLVFIVVLPLLVGAYLYSLAKQKRFNKQLSPFPKPCEPSLLWGHAPLIGETMGKYQEGQHFDFLMTQILKKAGNPSVILLDMRPFGYPMAIITSHEVAEQISKPSKSYPWSAAKSPTISEFNHLIGPTSMITKNGEAWKEVRKRFNPGFSPQHLMSLLPCILDKTSIFVDRLEEWAKTDQEFKLTKALIDLTFDIIGAVVMDVNFEAQHASTSTRTGQFIRLYETLVSTFGRRTAGRPWWFFPRLVVKRYFIGRKIDASLRELIREKFEKSKDSDSISRSVLNLALRGHNKLTEPLLVETMDSIKTFLFAGHDTTSIVLSWAFYYLSQYPACQKTLFGELDSLFGKDTSPEAIKQQLLSPGGQELLSKMPYTTAVIKETLRLRPPAGTARMPVPGSNFLVHTPEGQDLCLDGMVVYLCATIIQRDKKVYGETADEFVPERWLNDKSGIMSESSSNEDITGRKYPPSAWRPFERGPRNCIGQDLATIEARVILAVVARRFELIKVGLGELERDEKGRYVWENEEEGRKYKIKAEELYNTTQITAKPMDMMRMKVKIRP</sequence>
<evidence type="ECO:0000313" key="6">
    <source>
        <dbReference type="Proteomes" id="UP001301958"/>
    </source>
</evidence>
<dbReference type="PANTHER" id="PTHR24305:SF222">
    <property type="entry name" value="CYTOCHROME P450 MONOOXYGENASE STCS"/>
    <property type="match status" value="1"/>
</dbReference>
<dbReference type="Proteomes" id="UP001301958">
    <property type="component" value="Unassembled WGS sequence"/>
</dbReference>
<dbReference type="InterPro" id="IPR036396">
    <property type="entry name" value="Cyt_P450_sf"/>
</dbReference>
<evidence type="ECO:0000256" key="2">
    <source>
        <dbReference type="ARBA" id="ARBA00022723"/>
    </source>
</evidence>
<dbReference type="AlphaFoldDB" id="A0AAN7BN37"/>
<keyword evidence="3 4" id="KW-0408">Iron</keyword>
<dbReference type="Pfam" id="PF00067">
    <property type="entry name" value="p450"/>
    <property type="match status" value="1"/>
</dbReference>
<accession>A0AAN7BN37</accession>
<keyword evidence="6" id="KW-1185">Reference proteome</keyword>
<evidence type="ECO:0000313" key="5">
    <source>
        <dbReference type="EMBL" id="KAK4226013.1"/>
    </source>
</evidence>
<evidence type="ECO:0000256" key="4">
    <source>
        <dbReference type="PIRSR" id="PIRSR602401-1"/>
    </source>
</evidence>
<dbReference type="InterPro" id="IPR050121">
    <property type="entry name" value="Cytochrome_P450_monoxygenase"/>
</dbReference>
<keyword evidence="2 4" id="KW-0479">Metal-binding</keyword>
<keyword evidence="1 4" id="KW-0349">Heme</keyword>
<dbReference type="CDD" id="cd11051">
    <property type="entry name" value="CYP59-like"/>
    <property type="match status" value="1"/>
</dbReference>
<dbReference type="GO" id="GO:0004497">
    <property type="term" value="F:monooxygenase activity"/>
    <property type="evidence" value="ECO:0007669"/>
    <property type="project" value="InterPro"/>
</dbReference>
<dbReference type="GO" id="GO:0016705">
    <property type="term" value="F:oxidoreductase activity, acting on paired donors, with incorporation or reduction of molecular oxygen"/>
    <property type="evidence" value="ECO:0007669"/>
    <property type="project" value="InterPro"/>
</dbReference>
<organism evidence="5 6">
    <name type="scientific">Podospora fimiseda</name>
    <dbReference type="NCBI Taxonomy" id="252190"/>
    <lineage>
        <taxon>Eukaryota</taxon>
        <taxon>Fungi</taxon>
        <taxon>Dikarya</taxon>
        <taxon>Ascomycota</taxon>
        <taxon>Pezizomycotina</taxon>
        <taxon>Sordariomycetes</taxon>
        <taxon>Sordariomycetidae</taxon>
        <taxon>Sordariales</taxon>
        <taxon>Podosporaceae</taxon>
        <taxon>Podospora</taxon>
    </lineage>
</organism>
<feature type="binding site" description="axial binding residue" evidence="4">
    <location>
        <position position="481"/>
    </location>
    <ligand>
        <name>heme</name>
        <dbReference type="ChEBI" id="CHEBI:30413"/>
    </ligand>
    <ligandPart>
        <name>Fe</name>
        <dbReference type="ChEBI" id="CHEBI:18248"/>
    </ligandPart>
</feature>
<dbReference type="PRINTS" id="PR00385">
    <property type="entry name" value="P450"/>
</dbReference>
<name>A0AAN7BN37_9PEZI</name>
<comment type="caution">
    <text evidence="5">The sequence shown here is derived from an EMBL/GenBank/DDBJ whole genome shotgun (WGS) entry which is preliminary data.</text>
</comment>
<dbReference type="PRINTS" id="PR00463">
    <property type="entry name" value="EP450I"/>
</dbReference>
<dbReference type="EMBL" id="MU865355">
    <property type="protein sequence ID" value="KAK4226013.1"/>
    <property type="molecule type" value="Genomic_DNA"/>
</dbReference>